<keyword evidence="2" id="KW-1185">Reference proteome</keyword>
<evidence type="ECO:0000313" key="2">
    <source>
        <dbReference type="Proteomes" id="UP001054837"/>
    </source>
</evidence>
<accession>A0AAV4PXZ5</accession>
<comment type="caution">
    <text evidence="1">The sequence shown here is derived from an EMBL/GenBank/DDBJ whole genome shotgun (WGS) entry which is preliminary data.</text>
</comment>
<dbReference type="Proteomes" id="UP001054837">
    <property type="component" value="Unassembled WGS sequence"/>
</dbReference>
<organism evidence="1 2">
    <name type="scientific">Caerostris darwini</name>
    <dbReference type="NCBI Taxonomy" id="1538125"/>
    <lineage>
        <taxon>Eukaryota</taxon>
        <taxon>Metazoa</taxon>
        <taxon>Ecdysozoa</taxon>
        <taxon>Arthropoda</taxon>
        <taxon>Chelicerata</taxon>
        <taxon>Arachnida</taxon>
        <taxon>Araneae</taxon>
        <taxon>Araneomorphae</taxon>
        <taxon>Entelegynae</taxon>
        <taxon>Araneoidea</taxon>
        <taxon>Araneidae</taxon>
        <taxon>Caerostris</taxon>
    </lineage>
</organism>
<dbReference type="AlphaFoldDB" id="A0AAV4PXZ5"/>
<gene>
    <name evidence="1" type="ORF">CDAR_553361</name>
</gene>
<sequence length="124" mass="14063">MEEENLIHTHRLNVGKIFKRKTFPINLYQVISANCKIFPRLSKMARVGNLTASLGPAQHRELPSYPSWFPAAMTADEMAARDESGMSAPDPDAFAGKRCIKWLQIKFCLPKCISDLTLRRESLK</sequence>
<dbReference type="EMBL" id="BPLQ01003480">
    <property type="protein sequence ID" value="GIY00767.1"/>
    <property type="molecule type" value="Genomic_DNA"/>
</dbReference>
<protein>
    <submittedName>
        <fullName evidence="1">Uncharacterized protein</fullName>
    </submittedName>
</protein>
<proteinExistence type="predicted"/>
<reference evidence="1 2" key="1">
    <citation type="submission" date="2021-06" db="EMBL/GenBank/DDBJ databases">
        <title>Caerostris darwini draft genome.</title>
        <authorList>
            <person name="Kono N."/>
            <person name="Arakawa K."/>
        </authorList>
    </citation>
    <scope>NUCLEOTIDE SEQUENCE [LARGE SCALE GENOMIC DNA]</scope>
</reference>
<evidence type="ECO:0000313" key="1">
    <source>
        <dbReference type="EMBL" id="GIY00767.1"/>
    </source>
</evidence>
<name>A0AAV4PXZ5_9ARAC</name>